<evidence type="ECO:0000259" key="1">
    <source>
        <dbReference type="Pfam" id="PF13579"/>
    </source>
</evidence>
<comment type="caution">
    <text evidence="2">The sequence shown here is derived from an EMBL/GenBank/DDBJ whole genome shotgun (WGS) entry which is preliminary data.</text>
</comment>
<dbReference type="GO" id="GO:0016757">
    <property type="term" value="F:glycosyltransferase activity"/>
    <property type="evidence" value="ECO:0007669"/>
    <property type="project" value="UniProtKB-ARBA"/>
</dbReference>
<dbReference type="PATRIC" id="fig|28128.5.peg.1855"/>
<sequence length="386" mass="45535">MLIIHYIENFKQGDLLSDHLSQLVFAESNYAKVKLSKSKREFAAHLNEEIPDIVHIHTCWSHKAYQCMKIAKRKGCFTILSPHWTLSDFNRTKEEPCSKFIKLLYYQTKMVKQIDAVLVTNVEEREEFLKKGWKDRVDYVPAHILNSNTSQDSMAEQHIEIYRKIINTGYRRLMTNVEMNSLNCLLHVGIQQEGKSKQLKSEQLLELRKLNPQQWQRILLYSDDEDIREKVNLGIERLQLSCPNIDTKKIWRYSPLNPKKTGNLNSDKILAKDLLVKNRIEDAIIDGELKLQVLSIMFANSKYLLNSRKFTLHHLADLYLYIKSNDYDEVKLQGILRKMNIYRFARRLLQILSDVLFLEEGFLPFQPLDDMQTQKLKQNIIDIEKY</sequence>
<protein>
    <recommendedName>
        <fullName evidence="1">Glycosyltransferase subfamily 4-like N-terminal domain-containing protein</fullName>
    </recommendedName>
</protein>
<feature type="domain" description="Glycosyltransferase subfamily 4-like N-terminal" evidence="1">
    <location>
        <begin position="40"/>
        <end position="141"/>
    </location>
</feature>
<dbReference type="OrthoDB" id="9790710at2"/>
<proteinExistence type="predicted"/>
<dbReference type="STRING" id="28128.HMPREF3226_01808"/>
<dbReference type="EMBL" id="LRQG01000149">
    <property type="protein sequence ID" value="KXA36863.1"/>
    <property type="molecule type" value="Genomic_DNA"/>
</dbReference>
<dbReference type="AlphaFoldDB" id="A0A133Q203"/>
<dbReference type="RefSeq" id="WP_060940932.1">
    <property type="nucleotide sequence ID" value="NZ_KQ957279.1"/>
</dbReference>
<dbReference type="Pfam" id="PF13579">
    <property type="entry name" value="Glyco_trans_4_4"/>
    <property type="match status" value="1"/>
</dbReference>
<dbReference type="InterPro" id="IPR028098">
    <property type="entry name" value="Glyco_trans_4-like_N"/>
</dbReference>
<evidence type="ECO:0000313" key="3">
    <source>
        <dbReference type="Proteomes" id="UP000070533"/>
    </source>
</evidence>
<evidence type="ECO:0000313" key="2">
    <source>
        <dbReference type="EMBL" id="KXA36863.1"/>
    </source>
</evidence>
<keyword evidence="3" id="KW-1185">Reference proteome</keyword>
<reference evidence="3" key="1">
    <citation type="submission" date="2016-01" db="EMBL/GenBank/DDBJ databases">
        <authorList>
            <person name="Mitreva M."/>
            <person name="Pepin K.H."/>
            <person name="Mihindukulasuriya K.A."/>
            <person name="Fulton R."/>
            <person name="Fronick C."/>
            <person name="O'Laughlin M."/>
            <person name="Miner T."/>
            <person name="Herter B."/>
            <person name="Rosa B.A."/>
            <person name="Cordes M."/>
            <person name="Tomlinson C."/>
            <person name="Wollam A."/>
            <person name="Palsikar V.B."/>
            <person name="Mardis E.R."/>
            <person name="Wilson R.K."/>
        </authorList>
    </citation>
    <scope>NUCLEOTIDE SEQUENCE [LARGE SCALE GENOMIC DNA]</scope>
    <source>
        <strain evidence="3">MJR7716</strain>
    </source>
</reference>
<dbReference type="Gene3D" id="3.40.50.2000">
    <property type="entry name" value="Glycogen Phosphorylase B"/>
    <property type="match status" value="1"/>
</dbReference>
<accession>A0A133Q203</accession>
<name>A0A133Q203_9BACT</name>
<dbReference type="SUPFAM" id="SSF53756">
    <property type="entry name" value="UDP-Glycosyltransferase/glycogen phosphorylase"/>
    <property type="match status" value="1"/>
</dbReference>
<gene>
    <name evidence="2" type="ORF">HMPREF3226_01808</name>
</gene>
<dbReference type="Proteomes" id="UP000070533">
    <property type="component" value="Unassembled WGS sequence"/>
</dbReference>
<organism evidence="2 3">
    <name type="scientific">Prevotella corporis</name>
    <dbReference type="NCBI Taxonomy" id="28128"/>
    <lineage>
        <taxon>Bacteria</taxon>
        <taxon>Pseudomonadati</taxon>
        <taxon>Bacteroidota</taxon>
        <taxon>Bacteroidia</taxon>
        <taxon>Bacteroidales</taxon>
        <taxon>Prevotellaceae</taxon>
        <taxon>Prevotella</taxon>
    </lineage>
</organism>